<dbReference type="Proteomes" id="UP000184420">
    <property type="component" value="Unassembled WGS sequence"/>
</dbReference>
<evidence type="ECO:0000313" key="3">
    <source>
        <dbReference type="Proteomes" id="UP000184420"/>
    </source>
</evidence>
<keyword evidence="3" id="KW-1185">Reference proteome</keyword>
<dbReference type="RefSeq" id="WP_073080802.1">
    <property type="nucleotide sequence ID" value="NZ_FRBL01000004.1"/>
</dbReference>
<name>A0A1M7C4V5_9BACT</name>
<dbReference type="SUPFAM" id="SSF52833">
    <property type="entry name" value="Thioredoxin-like"/>
    <property type="match status" value="1"/>
</dbReference>
<evidence type="ECO:0000256" key="1">
    <source>
        <dbReference type="SAM" id="SignalP"/>
    </source>
</evidence>
<dbReference type="PANTHER" id="PTHR36057:SF1">
    <property type="entry name" value="LIPOPROTEIN LIPID ATTACHMENT SITE-LIKE PROTEIN, PUTATIVE (DUF1223)-RELATED"/>
    <property type="match status" value="1"/>
</dbReference>
<dbReference type="STRING" id="1419482.SAMN05444266_104197"/>
<dbReference type="Pfam" id="PF06764">
    <property type="entry name" value="DUF1223"/>
    <property type="match status" value="1"/>
</dbReference>
<protein>
    <recommendedName>
        <fullName evidence="4">DUF1223 domain-containing protein</fullName>
    </recommendedName>
</protein>
<dbReference type="AlphaFoldDB" id="A0A1M7C4V5"/>
<dbReference type="InterPro" id="IPR036249">
    <property type="entry name" value="Thioredoxin-like_sf"/>
</dbReference>
<dbReference type="InterPro" id="IPR010634">
    <property type="entry name" value="DUF1223"/>
</dbReference>
<feature type="signal peptide" evidence="1">
    <location>
        <begin position="1"/>
        <end position="17"/>
    </location>
</feature>
<evidence type="ECO:0008006" key="4">
    <source>
        <dbReference type="Google" id="ProtNLM"/>
    </source>
</evidence>
<dbReference type="PANTHER" id="PTHR36057">
    <property type="match status" value="1"/>
</dbReference>
<proteinExistence type="predicted"/>
<accession>A0A1M7C4V5</accession>
<gene>
    <name evidence="2" type="ORF">SAMN05444266_104197</name>
</gene>
<dbReference type="EMBL" id="FRBL01000004">
    <property type="protein sequence ID" value="SHL62328.1"/>
    <property type="molecule type" value="Genomic_DNA"/>
</dbReference>
<feature type="chain" id="PRO_5013314402" description="DUF1223 domain-containing protein" evidence="1">
    <location>
        <begin position="18"/>
        <end position="255"/>
    </location>
</feature>
<keyword evidence="1" id="KW-0732">Signal</keyword>
<dbReference type="OrthoDB" id="9808254at2"/>
<organism evidence="2 3">
    <name type="scientific">Chitinophaga jiangningensis</name>
    <dbReference type="NCBI Taxonomy" id="1419482"/>
    <lineage>
        <taxon>Bacteria</taxon>
        <taxon>Pseudomonadati</taxon>
        <taxon>Bacteroidota</taxon>
        <taxon>Chitinophagia</taxon>
        <taxon>Chitinophagales</taxon>
        <taxon>Chitinophagaceae</taxon>
        <taxon>Chitinophaga</taxon>
    </lineage>
</organism>
<dbReference type="PROSITE" id="PS51257">
    <property type="entry name" value="PROKAR_LIPOPROTEIN"/>
    <property type="match status" value="1"/>
</dbReference>
<evidence type="ECO:0000313" key="2">
    <source>
        <dbReference type="EMBL" id="SHL62328.1"/>
    </source>
</evidence>
<sequence>MKAIFFSAVLSLSALFASCNPLYSNTSGPLVHSTDSSKGFAVVELFTSEGCSSCPPADELLAKLEQESNGKQLYLLAFHVDYWDHQGWKDSFSQHIFSERQEEYAGWLNLNTVYTPQIVVNGRSQYVGSDVANITYAINQALDAVPQETLHLKATPAASGLSVSWAPLSPQKNTRLLLALVQKNAQSNVRAGENAGRKLSHVQIVKQLTTVDPKRASIAMVPTPAGFNTQDWELIGFLQRNSDGKIIAAAKTKLD</sequence>
<reference evidence="2 3" key="1">
    <citation type="submission" date="2016-11" db="EMBL/GenBank/DDBJ databases">
        <authorList>
            <person name="Jaros S."/>
            <person name="Januszkiewicz K."/>
            <person name="Wedrychowicz H."/>
        </authorList>
    </citation>
    <scope>NUCLEOTIDE SEQUENCE [LARGE SCALE GENOMIC DNA]</scope>
    <source>
        <strain evidence="2 3">DSM 27406</strain>
    </source>
</reference>